<keyword evidence="2 10" id="KW-0132">Cell division</keyword>
<evidence type="ECO:0000256" key="1">
    <source>
        <dbReference type="ARBA" id="ARBA00022475"/>
    </source>
</evidence>
<dbReference type="Proteomes" id="UP000824135">
    <property type="component" value="Unassembled WGS sequence"/>
</dbReference>
<dbReference type="InterPro" id="IPR004276">
    <property type="entry name" value="GlycoTrans_28_N"/>
</dbReference>
<dbReference type="PANTHER" id="PTHR21015">
    <property type="entry name" value="UDP-N-ACETYLGLUCOSAMINE--N-ACETYLMURAMYL-(PENTAPEPTIDE) PYROPHOSPHORYL-UNDECAPRENOL N-ACETYLGLUCOSAMINE TRANSFERASE 1"/>
    <property type="match status" value="1"/>
</dbReference>
<comment type="caution">
    <text evidence="10">Lacks conserved residue(s) required for the propagation of feature annotation.</text>
</comment>
<feature type="binding site" evidence="10">
    <location>
        <position position="160"/>
    </location>
    <ligand>
        <name>UDP-N-acetyl-alpha-D-glucosamine</name>
        <dbReference type="ChEBI" id="CHEBI:57705"/>
    </ligand>
</feature>
<gene>
    <name evidence="10" type="primary">murG</name>
    <name evidence="13" type="ORF">H9728_06960</name>
</gene>
<dbReference type="GO" id="GO:0005975">
    <property type="term" value="P:carbohydrate metabolic process"/>
    <property type="evidence" value="ECO:0007669"/>
    <property type="project" value="InterPro"/>
</dbReference>
<comment type="similarity">
    <text evidence="10">Belongs to the glycosyltransferase 28 family. MurG subfamily.</text>
</comment>
<proteinExistence type="inferred from homology"/>
<evidence type="ECO:0000256" key="9">
    <source>
        <dbReference type="ARBA" id="ARBA00023316"/>
    </source>
</evidence>
<comment type="subcellular location">
    <subcellularLocation>
        <location evidence="10">Cell membrane</location>
        <topology evidence="10">Peripheral membrane protein</topology>
        <orientation evidence="10">Cytoplasmic side</orientation>
    </subcellularLocation>
</comment>
<reference evidence="13" key="1">
    <citation type="journal article" date="2021" name="PeerJ">
        <title>Extensive microbial diversity within the chicken gut microbiome revealed by metagenomics and culture.</title>
        <authorList>
            <person name="Gilroy R."/>
            <person name="Ravi A."/>
            <person name="Getino M."/>
            <person name="Pursley I."/>
            <person name="Horton D.L."/>
            <person name="Alikhan N.F."/>
            <person name="Baker D."/>
            <person name="Gharbi K."/>
            <person name="Hall N."/>
            <person name="Watson M."/>
            <person name="Adriaenssens E.M."/>
            <person name="Foster-Nyarko E."/>
            <person name="Jarju S."/>
            <person name="Secka A."/>
            <person name="Antonio M."/>
            <person name="Oren A."/>
            <person name="Chaudhuri R.R."/>
            <person name="La Ragione R."/>
            <person name="Hildebrand F."/>
            <person name="Pallen M.J."/>
        </authorList>
    </citation>
    <scope>NUCLEOTIDE SEQUENCE</scope>
    <source>
        <strain evidence="13">CHK199-9574</strain>
    </source>
</reference>
<dbReference type="EMBL" id="DXCO01000040">
    <property type="protein sequence ID" value="HIY78770.1"/>
    <property type="molecule type" value="Genomic_DNA"/>
</dbReference>
<dbReference type="CDD" id="cd03785">
    <property type="entry name" value="GT28_MurG"/>
    <property type="match status" value="1"/>
</dbReference>
<dbReference type="Gene3D" id="3.40.50.2000">
    <property type="entry name" value="Glycogen Phosphorylase B"/>
    <property type="match status" value="2"/>
</dbReference>
<evidence type="ECO:0000259" key="11">
    <source>
        <dbReference type="Pfam" id="PF03033"/>
    </source>
</evidence>
<dbReference type="GO" id="GO:0005886">
    <property type="term" value="C:plasma membrane"/>
    <property type="evidence" value="ECO:0007669"/>
    <property type="project" value="UniProtKB-SubCell"/>
</dbReference>
<keyword evidence="7 10" id="KW-0472">Membrane</keyword>
<dbReference type="GO" id="GO:0050511">
    <property type="term" value="F:undecaprenyldiphospho-muramoylpentapeptide beta-N-acetylglucosaminyltransferase activity"/>
    <property type="evidence" value="ECO:0007669"/>
    <property type="project" value="UniProtKB-UniRule"/>
</dbReference>
<evidence type="ECO:0000256" key="2">
    <source>
        <dbReference type="ARBA" id="ARBA00022618"/>
    </source>
</evidence>
<evidence type="ECO:0000313" key="13">
    <source>
        <dbReference type="EMBL" id="HIY78770.1"/>
    </source>
</evidence>
<feature type="domain" description="Glycosyl transferase family 28 C-terminal" evidence="12">
    <location>
        <begin position="183"/>
        <end position="334"/>
    </location>
</feature>
<evidence type="ECO:0000259" key="12">
    <source>
        <dbReference type="Pfam" id="PF04101"/>
    </source>
</evidence>
<evidence type="ECO:0000313" key="14">
    <source>
        <dbReference type="Proteomes" id="UP000824135"/>
    </source>
</evidence>
<keyword evidence="4 10" id="KW-0808">Transferase</keyword>
<dbReference type="SUPFAM" id="SSF53756">
    <property type="entry name" value="UDP-Glycosyltransferase/glycogen phosphorylase"/>
    <property type="match status" value="1"/>
</dbReference>
<accession>A0A9D1Z8F4</accession>
<protein>
    <recommendedName>
        <fullName evidence="10">UDP-N-acetylglucosamine--N-acetylmuramyl-(pentapeptide) pyrophosphoryl-undecaprenol N-acetylglucosamine transferase</fullName>
        <ecNumber evidence="10">2.4.1.227</ecNumber>
    </recommendedName>
    <alternativeName>
        <fullName evidence="10">Undecaprenyl-PP-MurNAc-pentapeptide-UDPGlcNAc GlcNAc transferase</fullName>
    </alternativeName>
</protein>
<comment type="function">
    <text evidence="10">Cell wall formation. Catalyzes the transfer of a GlcNAc subunit on undecaprenyl-pyrophosphoryl-MurNAc-pentapeptide (lipid intermediate I) to form undecaprenyl-pyrophosphoryl-MurNAc-(pentapeptide)GlcNAc (lipid intermediate II).</text>
</comment>
<dbReference type="InterPro" id="IPR006009">
    <property type="entry name" value="GlcNAc_MurG"/>
</dbReference>
<name>A0A9D1Z8F4_9FIRM</name>
<dbReference type="GO" id="GO:0009252">
    <property type="term" value="P:peptidoglycan biosynthetic process"/>
    <property type="evidence" value="ECO:0007669"/>
    <property type="project" value="UniProtKB-UniRule"/>
</dbReference>
<sequence>MKNLVLTGGGSAGHAVPCAALIPDLSERFNLGYIGTDGIEKKIIAPFCIPYCTIACPKFIRGFSLKNLSIPARFLKSVKAAKRGLKALGADAVFSKGGYVALPVVFAAKKLGIPVISHESDLTPGLANRLISGKCREVLTSFPETAKRLKNGKYSGAPIRGELFSADRKAAREKYGFSDAKPVLLVFGGGSGSRAINEALRKNLFRLTDKYQILHICGHGNMRESNANGYVQREYENDMPSAYAAADIVLSRAGSNTVFEILALKKPALLVPLENRRSRGDQVKNALYFQERGLCRVLREADLTPQSLETELGRTAADDALKENLRSSDFKSGNEKIVNEILSLFPQ</sequence>
<keyword evidence="8 10" id="KW-0131">Cell cycle</keyword>
<dbReference type="PANTHER" id="PTHR21015:SF27">
    <property type="entry name" value="UDP-N-ACETYLGLUCOSAMINE--N-ACETYLMURAMYL-(PENTAPEPTIDE) PYROPHOSPHORYL-UNDECAPRENOL N-ACETYLGLUCOSAMINE TRANSFERASE"/>
    <property type="match status" value="1"/>
</dbReference>
<reference evidence="13" key="2">
    <citation type="submission" date="2021-04" db="EMBL/GenBank/DDBJ databases">
        <authorList>
            <person name="Gilroy R."/>
        </authorList>
    </citation>
    <scope>NUCLEOTIDE SEQUENCE</scope>
    <source>
        <strain evidence="13">CHK199-9574</strain>
    </source>
</reference>
<dbReference type="EC" id="2.4.1.227" evidence="10"/>
<feature type="binding site" evidence="10">
    <location>
        <begin position="11"/>
        <end position="13"/>
    </location>
    <ligand>
        <name>UDP-N-acetyl-alpha-D-glucosamine</name>
        <dbReference type="ChEBI" id="CHEBI:57705"/>
    </ligand>
</feature>
<evidence type="ECO:0000256" key="8">
    <source>
        <dbReference type="ARBA" id="ARBA00023306"/>
    </source>
</evidence>
<keyword evidence="1 10" id="KW-1003">Cell membrane</keyword>
<keyword evidence="5 10" id="KW-0133">Cell shape</keyword>
<organism evidence="13 14">
    <name type="scientific">Candidatus Borkfalkia excrementavium</name>
    <dbReference type="NCBI Taxonomy" id="2838505"/>
    <lineage>
        <taxon>Bacteria</taxon>
        <taxon>Bacillati</taxon>
        <taxon>Bacillota</taxon>
        <taxon>Clostridia</taxon>
        <taxon>Christensenellales</taxon>
        <taxon>Christensenellaceae</taxon>
        <taxon>Candidatus Borkfalkia</taxon>
    </lineage>
</organism>
<keyword evidence="6 10" id="KW-0573">Peptidoglycan synthesis</keyword>
<feature type="domain" description="Glycosyltransferase family 28 N-terminal" evidence="11">
    <location>
        <begin position="5"/>
        <end position="139"/>
    </location>
</feature>
<dbReference type="HAMAP" id="MF_00033">
    <property type="entry name" value="MurG"/>
    <property type="match status" value="1"/>
</dbReference>
<feature type="binding site" evidence="10">
    <location>
        <position position="282"/>
    </location>
    <ligand>
        <name>UDP-N-acetyl-alpha-D-glucosamine</name>
        <dbReference type="ChEBI" id="CHEBI:57705"/>
    </ligand>
</feature>
<comment type="pathway">
    <text evidence="10">Cell wall biogenesis; peptidoglycan biosynthesis.</text>
</comment>
<keyword evidence="3 10" id="KW-0328">Glycosyltransferase</keyword>
<dbReference type="Pfam" id="PF04101">
    <property type="entry name" value="Glyco_tran_28_C"/>
    <property type="match status" value="1"/>
</dbReference>
<evidence type="ECO:0000256" key="4">
    <source>
        <dbReference type="ARBA" id="ARBA00022679"/>
    </source>
</evidence>
<dbReference type="InterPro" id="IPR007235">
    <property type="entry name" value="Glyco_trans_28_C"/>
</dbReference>
<evidence type="ECO:0000256" key="6">
    <source>
        <dbReference type="ARBA" id="ARBA00022984"/>
    </source>
</evidence>
<evidence type="ECO:0000256" key="7">
    <source>
        <dbReference type="ARBA" id="ARBA00023136"/>
    </source>
</evidence>
<dbReference type="GO" id="GO:0051301">
    <property type="term" value="P:cell division"/>
    <property type="evidence" value="ECO:0007669"/>
    <property type="project" value="UniProtKB-KW"/>
</dbReference>
<evidence type="ECO:0000256" key="3">
    <source>
        <dbReference type="ARBA" id="ARBA00022676"/>
    </source>
</evidence>
<dbReference type="GO" id="GO:0071555">
    <property type="term" value="P:cell wall organization"/>
    <property type="evidence" value="ECO:0007669"/>
    <property type="project" value="UniProtKB-KW"/>
</dbReference>
<dbReference type="AlphaFoldDB" id="A0A9D1Z8F4"/>
<dbReference type="GO" id="GO:0008360">
    <property type="term" value="P:regulation of cell shape"/>
    <property type="evidence" value="ECO:0007669"/>
    <property type="project" value="UniProtKB-KW"/>
</dbReference>
<evidence type="ECO:0000256" key="10">
    <source>
        <dbReference type="HAMAP-Rule" id="MF_00033"/>
    </source>
</evidence>
<dbReference type="Pfam" id="PF03033">
    <property type="entry name" value="Glyco_transf_28"/>
    <property type="match status" value="1"/>
</dbReference>
<comment type="catalytic activity">
    <reaction evidence="10">
        <text>di-trans,octa-cis-undecaprenyl diphospho-N-acetyl-alpha-D-muramoyl-L-alanyl-D-glutamyl-meso-2,6-diaminopimeloyl-D-alanyl-D-alanine + UDP-N-acetyl-alpha-D-glucosamine = di-trans,octa-cis-undecaprenyl diphospho-[N-acetyl-alpha-D-glucosaminyl-(1-&gt;4)]-N-acetyl-alpha-D-muramoyl-L-alanyl-D-glutamyl-meso-2,6-diaminopimeloyl-D-alanyl-D-alanine + UDP + H(+)</text>
        <dbReference type="Rhea" id="RHEA:31227"/>
        <dbReference type="ChEBI" id="CHEBI:15378"/>
        <dbReference type="ChEBI" id="CHEBI:57705"/>
        <dbReference type="ChEBI" id="CHEBI:58223"/>
        <dbReference type="ChEBI" id="CHEBI:61387"/>
        <dbReference type="ChEBI" id="CHEBI:61388"/>
        <dbReference type="EC" id="2.4.1.227"/>
    </reaction>
</comment>
<evidence type="ECO:0000256" key="5">
    <source>
        <dbReference type="ARBA" id="ARBA00022960"/>
    </source>
</evidence>
<comment type="caution">
    <text evidence="13">The sequence shown here is derived from an EMBL/GenBank/DDBJ whole genome shotgun (WGS) entry which is preliminary data.</text>
</comment>
<keyword evidence="9 10" id="KW-0961">Cell wall biogenesis/degradation</keyword>